<keyword evidence="1" id="KW-0472">Membrane</keyword>
<feature type="transmembrane region" description="Helical" evidence="1">
    <location>
        <begin position="35"/>
        <end position="52"/>
    </location>
</feature>
<gene>
    <name evidence="2" type="ORF">PS655_01398</name>
</gene>
<evidence type="ECO:0000256" key="1">
    <source>
        <dbReference type="SAM" id="Phobius"/>
    </source>
</evidence>
<protein>
    <recommendedName>
        <fullName evidence="4">Lipoprotein</fullName>
    </recommendedName>
</protein>
<dbReference type="AlphaFoldDB" id="A0A5E6R851"/>
<evidence type="ECO:0000313" key="3">
    <source>
        <dbReference type="Proteomes" id="UP000327167"/>
    </source>
</evidence>
<dbReference type="Proteomes" id="UP000327167">
    <property type="component" value="Unassembled WGS sequence"/>
</dbReference>
<organism evidence="2 3">
    <name type="scientific">Pseudomonas fluorescens</name>
    <dbReference type="NCBI Taxonomy" id="294"/>
    <lineage>
        <taxon>Bacteria</taxon>
        <taxon>Pseudomonadati</taxon>
        <taxon>Pseudomonadota</taxon>
        <taxon>Gammaproteobacteria</taxon>
        <taxon>Pseudomonadales</taxon>
        <taxon>Pseudomonadaceae</taxon>
        <taxon>Pseudomonas</taxon>
    </lineage>
</organism>
<evidence type="ECO:0000313" key="2">
    <source>
        <dbReference type="EMBL" id="VVM63023.1"/>
    </source>
</evidence>
<name>A0A5E6R851_PSEFL</name>
<keyword evidence="1" id="KW-1133">Transmembrane helix</keyword>
<dbReference type="EMBL" id="CABVHJ010000003">
    <property type="protein sequence ID" value="VVM63023.1"/>
    <property type="molecule type" value="Genomic_DNA"/>
</dbReference>
<sequence length="57" mass="6121">MTVLRFFLYLFVLICVLAGSCLVVAAICLLVRFPPIFIAVGLGCGLFAVVLAKTSRT</sequence>
<accession>A0A5E6R851</accession>
<dbReference type="RefSeq" id="WP_191630865.1">
    <property type="nucleotide sequence ID" value="NZ_CABVHJ010000003.1"/>
</dbReference>
<dbReference type="PROSITE" id="PS51257">
    <property type="entry name" value="PROKAR_LIPOPROTEIN"/>
    <property type="match status" value="1"/>
</dbReference>
<keyword evidence="1" id="KW-0812">Transmembrane</keyword>
<evidence type="ECO:0008006" key="4">
    <source>
        <dbReference type="Google" id="ProtNLM"/>
    </source>
</evidence>
<proteinExistence type="predicted"/>
<reference evidence="2 3" key="1">
    <citation type="submission" date="2019-09" db="EMBL/GenBank/DDBJ databases">
        <authorList>
            <person name="Chandra G."/>
            <person name="Truman W A."/>
        </authorList>
    </citation>
    <scope>NUCLEOTIDE SEQUENCE [LARGE SCALE GENOMIC DNA]</scope>
    <source>
        <strain evidence="2">PS655</strain>
    </source>
</reference>